<name>A0A1L9NYB3_9RHOB</name>
<proteinExistence type="predicted"/>
<keyword evidence="3" id="KW-1185">Reference proteome</keyword>
<gene>
    <name evidence="2" type="ORF">PFRI_15020</name>
</gene>
<dbReference type="EMBL" id="MLCB01000111">
    <property type="protein sequence ID" value="OJI94266.1"/>
    <property type="molecule type" value="Genomic_DNA"/>
</dbReference>
<keyword evidence="1" id="KW-1133">Transmembrane helix</keyword>
<organism evidence="2 3">
    <name type="scientific">Planktotalea frisia</name>
    <dbReference type="NCBI Taxonomy" id="696762"/>
    <lineage>
        <taxon>Bacteria</taxon>
        <taxon>Pseudomonadati</taxon>
        <taxon>Pseudomonadota</taxon>
        <taxon>Alphaproteobacteria</taxon>
        <taxon>Rhodobacterales</taxon>
        <taxon>Paracoccaceae</taxon>
        <taxon>Planktotalea</taxon>
    </lineage>
</organism>
<evidence type="ECO:0000313" key="2">
    <source>
        <dbReference type="EMBL" id="OJI94266.1"/>
    </source>
</evidence>
<evidence type="ECO:0000256" key="1">
    <source>
        <dbReference type="SAM" id="Phobius"/>
    </source>
</evidence>
<dbReference type="STRING" id="696762.PFRI_15020"/>
<keyword evidence="1" id="KW-0472">Membrane</keyword>
<dbReference type="RefSeq" id="WP_170124857.1">
    <property type="nucleotide sequence ID" value="NZ_QKZM01000025.1"/>
</dbReference>
<feature type="transmembrane region" description="Helical" evidence="1">
    <location>
        <begin position="30"/>
        <end position="49"/>
    </location>
</feature>
<dbReference type="Proteomes" id="UP000184514">
    <property type="component" value="Unassembled WGS sequence"/>
</dbReference>
<sequence length="58" mass="6395">MIFVVALIASSVVIYPFYKLLPVFGYPSQLSFLAAFPPIALLFMWLMALKVDELGGGK</sequence>
<comment type="caution">
    <text evidence="2">The sequence shown here is derived from an EMBL/GenBank/DDBJ whole genome shotgun (WGS) entry which is preliminary data.</text>
</comment>
<accession>A0A1L9NYB3</accession>
<reference evidence="2 3" key="1">
    <citation type="submission" date="2016-10" db="EMBL/GenBank/DDBJ databases">
        <title>Genome sequence of Planktotalea frisia SH6-1.</title>
        <authorList>
            <person name="Poehlein A."/>
            <person name="Bakenhus I."/>
            <person name="Voget S."/>
            <person name="Brinkhoff T."/>
            <person name="Simon M."/>
        </authorList>
    </citation>
    <scope>NUCLEOTIDE SEQUENCE [LARGE SCALE GENOMIC DNA]</scope>
    <source>
        <strain evidence="2 3">SH6-1</strain>
    </source>
</reference>
<dbReference type="AlphaFoldDB" id="A0A1L9NYB3"/>
<evidence type="ECO:0000313" key="3">
    <source>
        <dbReference type="Proteomes" id="UP000184514"/>
    </source>
</evidence>
<protein>
    <submittedName>
        <fullName evidence="2">Uncharacterized protein</fullName>
    </submittedName>
</protein>
<keyword evidence="1" id="KW-0812">Transmembrane</keyword>